<dbReference type="EMBL" id="JAJAGO010000001">
    <property type="protein sequence ID" value="MCT2588454.1"/>
    <property type="molecule type" value="Genomic_DNA"/>
</dbReference>
<keyword evidence="4 7" id="KW-0812">Transmembrane</keyword>
<keyword evidence="6 7" id="KW-0472">Membrane</keyword>
<feature type="transmembrane region" description="Helical" evidence="7">
    <location>
        <begin position="382"/>
        <end position="403"/>
    </location>
</feature>
<feature type="transmembrane region" description="Helical" evidence="7">
    <location>
        <begin position="314"/>
        <end position="332"/>
    </location>
</feature>
<dbReference type="InterPro" id="IPR036259">
    <property type="entry name" value="MFS_trans_sf"/>
</dbReference>
<evidence type="ECO:0000256" key="7">
    <source>
        <dbReference type="SAM" id="Phobius"/>
    </source>
</evidence>
<comment type="caution">
    <text evidence="8">The sequence shown here is derived from an EMBL/GenBank/DDBJ whole genome shotgun (WGS) entry which is preliminary data.</text>
</comment>
<dbReference type="RefSeq" id="WP_260215363.1">
    <property type="nucleotide sequence ID" value="NZ_JAJAGO010000001.1"/>
</dbReference>
<dbReference type="PANTHER" id="PTHR23513:SF11">
    <property type="entry name" value="STAPHYLOFERRIN A TRANSPORTER"/>
    <property type="match status" value="1"/>
</dbReference>
<feature type="transmembrane region" description="Helical" evidence="7">
    <location>
        <begin position="171"/>
        <end position="196"/>
    </location>
</feature>
<evidence type="ECO:0000256" key="4">
    <source>
        <dbReference type="ARBA" id="ARBA00022692"/>
    </source>
</evidence>
<keyword evidence="9" id="KW-1185">Reference proteome</keyword>
<comment type="subcellular location">
    <subcellularLocation>
        <location evidence="1">Cell membrane</location>
        <topology evidence="1">Multi-pass membrane protein</topology>
    </subcellularLocation>
</comment>
<proteinExistence type="predicted"/>
<dbReference type="CDD" id="cd06173">
    <property type="entry name" value="MFS_MefA_like"/>
    <property type="match status" value="1"/>
</dbReference>
<feature type="transmembrane region" description="Helical" evidence="7">
    <location>
        <begin position="53"/>
        <end position="73"/>
    </location>
</feature>
<dbReference type="Gene3D" id="1.20.1250.20">
    <property type="entry name" value="MFS general substrate transporter like domains"/>
    <property type="match status" value="1"/>
</dbReference>
<keyword evidence="3" id="KW-1003">Cell membrane</keyword>
<evidence type="ECO:0000256" key="6">
    <source>
        <dbReference type="ARBA" id="ARBA00023136"/>
    </source>
</evidence>
<evidence type="ECO:0000256" key="5">
    <source>
        <dbReference type="ARBA" id="ARBA00022989"/>
    </source>
</evidence>
<evidence type="ECO:0000256" key="1">
    <source>
        <dbReference type="ARBA" id="ARBA00004651"/>
    </source>
</evidence>
<dbReference type="PANTHER" id="PTHR23513">
    <property type="entry name" value="INTEGRAL MEMBRANE EFFLUX PROTEIN-RELATED"/>
    <property type="match status" value="1"/>
</dbReference>
<organism evidence="8 9">
    <name type="scientific">Streptomyces gossypii</name>
    <dbReference type="NCBI Taxonomy" id="2883101"/>
    <lineage>
        <taxon>Bacteria</taxon>
        <taxon>Bacillati</taxon>
        <taxon>Actinomycetota</taxon>
        <taxon>Actinomycetes</taxon>
        <taxon>Kitasatosporales</taxon>
        <taxon>Streptomycetaceae</taxon>
        <taxon>Streptomyces</taxon>
    </lineage>
</organism>
<evidence type="ECO:0000256" key="3">
    <source>
        <dbReference type="ARBA" id="ARBA00022475"/>
    </source>
</evidence>
<dbReference type="SUPFAM" id="SSF103473">
    <property type="entry name" value="MFS general substrate transporter"/>
    <property type="match status" value="1"/>
</dbReference>
<protein>
    <submittedName>
        <fullName evidence="8">MFS transporter</fullName>
    </submittedName>
</protein>
<evidence type="ECO:0000256" key="2">
    <source>
        <dbReference type="ARBA" id="ARBA00022448"/>
    </source>
</evidence>
<keyword evidence="2" id="KW-0813">Transport</keyword>
<feature type="transmembrane region" description="Helical" evidence="7">
    <location>
        <begin position="21"/>
        <end position="41"/>
    </location>
</feature>
<dbReference type="Proteomes" id="UP001156389">
    <property type="component" value="Unassembled WGS sequence"/>
</dbReference>
<evidence type="ECO:0000313" key="9">
    <source>
        <dbReference type="Proteomes" id="UP001156389"/>
    </source>
</evidence>
<sequence>MPPAPARTRPRTFRSLSVRNFRLFATGQVISVAGTWMMVVAQDWLVLEMTGDSAGALATVTALQFTPLLLLTLQGGRLADRYDKRALLTAANTASGLLAAALALLTLTGTAALWHVWIAAAALGTVNALEVPTRMAFVGELVGPDLLPNASALSAAYFNTARVLGPAAAGALIAAAGTGAVMLANAASYLATVAALRRMRPAELHRAERPHTRPRVTDALRYTASRPDLKAALLLLAAVSLFGLNFQLTLPLLAKTVLNADAAAFGLATTAFAAGSLLAALAGTARTRRPAARLVTASALALGLLETAAGAAPTLATCLPLLFATGFAALHFTQAANHRIQLGSDPRYRGRVMALYTLILQGSTPLGALATGWAAATWGARWGLVLGGLATAAAAGAALAATARRPTGKAPPP</sequence>
<accession>A0ABT2JLR8</accession>
<dbReference type="InterPro" id="IPR010290">
    <property type="entry name" value="TM_effector"/>
</dbReference>
<feature type="transmembrane region" description="Helical" evidence="7">
    <location>
        <begin position="291"/>
        <end position="308"/>
    </location>
</feature>
<gene>
    <name evidence="8" type="ORF">LHJ74_00585</name>
</gene>
<evidence type="ECO:0000313" key="8">
    <source>
        <dbReference type="EMBL" id="MCT2588454.1"/>
    </source>
</evidence>
<keyword evidence="5 7" id="KW-1133">Transmembrane helix</keyword>
<feature type="transmembrane region" description="Helical" evidence="7">
    <location>
        <begin position="262"/>
        <end position="284"/>
    </location>
</feature>
<feature type="transmembrane region" description="Helical" evidence="7">
    <location>
        <begin position="353"/>
        <end position="376"/>
    </location>
</feature>
<reference evidence="8 9" key="1">
    <citation type="submission" date="2021-10" db="EMBL/GenBank/DDBJ databases">
        <title>Streptomyces gossypii sp. nov., isolated from soil collected from cotton field.</title>
        <authorList>
            <person name="Ge X."/>
            <person name="Chen X."/>
            <person name="Liu W."/>
        </authorList>
    </citation>
    <scope>NUCLEOTIDE SEQUENCE [LARGE SCALE GENOMIC DNA]</scope>
    <source>
        <strain evidence="8 9">N2-109</strain>
    </source>
</reference>
<name>A0ABT2JLR8_9ACTN</name>
<feature type="transmembrane region" description="Helical" evidence="7">
    <location>
        <begin position="231"/>
        <end position="250"/>
    </location>
</feature>
<dbReference type="Pfam" id="PF05977">
    <property type="entry name" value="MFS_3"/>
    <property type="match status" value="1"/>
</dbReference>